<accession>A0A1I3KL05</accession>
<dbReference type="InterPro" id="IPR036188">
    <property type="entry name" value="FAD/NAD-bd_sf"/>
</dbReference>
<dbReference type="PANTHER" id="PTHR42802">
    <property type="entry name" value="MONOOXYGENASE"/>
    <property type="match status" value="1"/>
</dbReference>
<gene>
    <name evidence="9" type="ORF">SAMN05421680_103119</name>
    <name evidence="8" type="ORF">Xmau_01290</name>
</gene>
<dbReference type="AlphaFoldDB" id="A0A1I3KL05"/>
<dbReference type="GO" id="GO:0006879">
    <property type="term" value="P:intracellular iron ion homeostasis"/>
    <property type="evidence" value="ECO:0007669"/>
    <property type="project" value="TreeGrafter"/>
</dbReference>
<comment type="pathway">
    <text evidence="2">Siderophore biosynthesis.</text>
</comment>
<evidence type="ECO:0000256" key="5">
    <source>
        <dbReference type="ARBA" id="ARBA00022827"/>
    </source>
</evidence>
<dbReference type="Proteomes" id="UP000224607">
    <property type="component" value="Unassembled WGS sequence"/>
</dbReference>
<comment type="cofactor">
    <cofactor evidence="1">
        <name>FAD</name>
        <dbReference type="ChEBI" id="CHEBI:57692"/>
    </cofactor>
</comment>
<organism evidence="9 10">
    <name type="scientific">Xenorhabdus mauleonii</name>
    <dbReference type="NCBI Taxonomy" id="351675"/>
    <lineage>
        <taxon>Bacteria</taxon>
        <taxon>Pseudomonadati</taxon>
        <taxon>Pseudomonadota</taxon>
        <taxon>Gammaproteobacteria</taxon>
        <taxon>Enterobacterales</taxon>
        <taxon>Morganellaceae</taxon>
        <taxon>Xenorhabdus</taxon>
    </lineage>
</organism>
<evidence type="ECO:0000256" key="3">
    <source>
        <dbReference type="ARBA" id="ARBA00007588"/>
    </source>
</evidence>
<dbReference type="RefSeq" id="WP_092508086.1">
    <property type="nucleotide sequence ID" value="NZ_CAWNQB010000023.1"/>
</dbReference>
<protein>
    <submittedName>
        <fullName evidence="8">L-ornithine N5-oxygenase PvdA</fullName>
    </submittedName>
    <submittedName>
        <fullName evidence="9">Lysine N6-hydroxylase/L-ornithine N5-oxygenase</fullName>
    </submittedName>
</protein>
<dbReference type="Proteomes" id="UP000198919">
    <property type="component" value="Unassembled WGS sequence"/>
</dbReference>
<evidence type="ECO:0000256" key="1">
    <source>
        <dbReference type="ARBA" id="ARBA00001974"/>
    </source>
</evidence>
<keyword evidence="4" id="KW-0285">Flavoprotein</keyword>
<keyword evidence="11" id="KW-1185">Reference proteome</keyword>
<evidence type="ECO:0000256" key="6">
    <source>
        <dbReference type="ARBA" id="ARBA00022857"/>
    </source>
</evidence>
<dbReference type="Pfam" id="PF13434">
    <property type="entry name" value="Lys_Orn_oxgnase"/>
    <property type="match status" value="1"/>
</dbReference>
<dbReference type="EMBL" id="FORG01000003">
    <property type="protein sequence ID" value="SFI73191.1"/>
    <property type="molecule type" value="Genomic_DNA"/>
</dbReference>
<dbReference type="InterPro" id="IPR025700">
    <property type="entry name" value="Lys/Orn_oxygenase"/>
</dbReference>
<keyword evidence="7" id="KW-0560">Oxidoreductase</keyword>
<dbReference type="PANTHER" id="PTHR42802:SF1">
    <property type="entry name" value="L-ORNITHINE N(5)-MONOOXYGENASE"/>
    <property type="match status" value="1"/>
</dbReference>
<keyword evidence="6" id="KW-0521">NADP</keyword>
<dbReference type="SUPFAM" id="SSF51905">
    <property type="entry name" value="FAD/NAD(P)-binding domain"/>
    <property type="match status" value="1"/>
</dbReference>
<proteinExistence type="inferred from homology"/>
<evidence type="ECO:0000313" key="9">
    <source>
        <dbReference type="EMBL" id="SFI73191.1"/>
    </source>
</evidence>
<dbReference type="STRING" id="351675.SAMN05421680_103119"/>
<sequence>MTRAIDVLFVGAGPANLSTLSYLDDIGILSGSHKIILVERRSNNVWHPGLALPTSTLQVSLLKDLAFLRDPSSKYTFFNYLNEIGALHQFVHLNTYYPSRNLFSDYLVWVGEKLKDYILFNHEVRSVSKVTDAASGKVLLEVELSNGKGEIEKILTNQLILSQGHEPFIPPELRIDNAPICHSNHLLQCIDLKNLNSESHIGVIGRGQSAGEIVRFLLEETGAGKVSVISRNFTFKGTDTNPFVNDIYTFPQAKNFYQLSDNARLDALQALRNTNFSTVTEDVLSAIYRQTFNDRIAKKQRLSLLPYKEIRQAEVGDKGITVVLKDVYRHMPDQSVSLDYLICATGFENIRHTALLAPLDPVVQENEVVVNEDFMVKLKDKIDASIFVMNHAMGQHGPTEHTLAGISERGKVVGDAIIKNMSNFSM</sequence>
<name>A0A1I3KL05_9GAMM</name>
<reference evidence="8 11" key="3">
    <citation type="journal article" date="2017" name="Nat. Microbiol.">
        <title>Natural product diversity associated with the nematode symbionts Photorhabdus and Xenorhabdus.</title>
        <authorList>
            <person name="Tobias N.J."/>
            <person name="Wolff H."/>
            <person name="Djahanschiri B."/>
            <person name="Grundmann F."/>
            <person name="Kronenwerth M."/>
            <person name="Shi Y.M."/>
            <person name="Simonyi S."/>
            <person name="Grun P."/>
            <person name="Shapiro-Ilan D."/>
            <person name="Pidot S.J."/>
            <person name="Stinear T.P."/>
            <person name="Ebersberger I."/>
            <person name="Bode H.B."/>
        </authorList>
    </citation>
    <scope>NUCLEOTIDE SEQUENCE [LARGE SCALE GENOMIC DNA]</scope>
    <source>
        <strain evidence="8 11">DSM 17908</strain>
    </source>
</reference>
<keyword evidence="5" id="KW-0274">FAD</keyword>
<evidence type="ECO:0000313" key="10">
    <source>
        <dbReference type="Proteomes" id="UP000198919"/>
    </source>
</evidence>
<evidence type="ECO:0000313" key="11">
    <source>
        <dbReference type="Proteomes" id="UP000224607"/>
    </source>
</evidence>
<dbReference type="EMBL" id="NITY01000003">
    <property type="protein sequence ID" value="PHM45085.1"/>
    <property type="molecule type" value="Genomic_DNA"/>
</dbReference>
<evidence type="ECO:0000313" key="8">
    <source>
        <dbReference type="EMBL" id="PHM45085.1"/>
    </source>
</evidence>
<dbReference type="Gene3D" id="3.50.50.60">
    <property type="entry name" value="FAD/NAD(P)-binding domain"/>
    <property type="match status" value="1"/>
</dbReference>
<dbReference type="OrthoDB" id="7527071at2"/>
<comment type="similarity">
    <text evidence="3">Belongs to the lysine N(6)-hydroxylase/L-ornithine N(5)-oxygenase family.</text>
</comment>
<reference evidence="9" key="2">
    <citation type="submission" date="2016-10" db="EMBL/GenBank/DDBJ databases">
        <authorList>
            <person name="de Groot N.N."/>
        </authorList>
    </citation>
    <scope>NUCLEOTIDE SEQUENCE [LARGE SCALE GENOMIC DNA]</scope>
    <source>
        <strain evidence="9">DSM 17908</strain>
    </source>
</reference>
<evidence type="ECO:0000256" key="2">
    <source>
        <dbReference type="ARBA" id="ARBA00004924"/>
    </source>
</evidence>
<evidence type="ECO:0000256" key="4">
    <source>
        <dbReference type="ARBA" id="ARBA00022630"/>
    </source>
</evidence>
<dbReference type="GO" id="GO:0016491">
    <property type="term" value="F:oxidoreductase activity"/>
    <property type="evidence" value="ECO:0007669"/>
    <property type="project" value="UniProtKB-KW"/>
</dbReference>
<evidence type="ECO:0000256" key="7">
    <source>
        <dbReference type="ARBA" id="ARBA00023002"/>
    </source>
</evidence>
<reference evidence="10" key="1">
    <citation type="submission" date="2016-10" db="EMBL/GenBank/DDBJ databases">
        <authorList>
            <person name="Varghese N."/>
            <person name="Submissions S."/>
        </authorList>
    </citation>
    <scope>NUCLEOTIDE SEQUENCE [LARGE SCALE GENOMIC DNA]</scope>
    <source>
        <strain evidence="10">DSM 17908</strain>
    </source>
</reference>